<name>A0ABQ7D5Z1_BRACR</name>
<sequence length="161" mass="18414">MRRLMSSQPLSHKGEELFPTPPCCYGVAHFPVDELEYGGIYRRKYSSEYSEEHVPRYIPRNLFLGIFRGNSSSSVPKKKGRLVGLGRRTRSVPPSSAPPPFVDPEVLTAQLKYKDDRISLLETQMAAQQAGYEAQRRLNHQMMEMIQRMYPNEVFPDVPGP</sequence>
<evidence type="ECO:0000313" key="1">
    <source>
        <dbReference type="EMBL" id="KAF3566934.1"/>
    </source>
</evidence>
<dbReference type="EMBL" id="QGKV02000759">
    <property type="protein sequence ID" value="KAF3566934.1"/>
    <property type="molecule type" value="Genomic_DNA"/>
</dbReference>
<accession>A0ABQ7D5Z1</accession>
<gene>
    <name evidence="1" type="ORF">DY000_02018647</name>
</gene>
<dbReference type="Proteomes" id="UP000266723">
    <property type="component" value="Unassembled WGS sequence"/>
</dbReference>
<evidence type="ECO:0000313" key="2">
    <source>
        <dbReference type="Proteomes" id="UP000266723"/>
    </source>
</evidence>
<keyword evidence="2" id="KW-1185">Reference proteome</keyword>
<organism evidence="1 2">
    <name type="scientific">Brassica cretica</name>
    <name type="common">Mustard</name>
    <dbReference type="NCBI Taxonomy" id="69181"/>
    <lineage>
        <taxon>Eukaryota</taxon>
        <taxon>Viridiplantae</taxon>
        <taxon>Streptophyta</taxon>
        <taxon>Embryophyta</taxon>
        <taxon>Tracheophyta</taxon>
        <taxon>Spermatophyta</taxon>
        <taxon>Magnoliopsida</taxon>
        <taxon>eudicotyledons</taxon>
        <taxon>Gunneridae</taxon>
        <taxon>Pentapetalae</taxon>
        <taxon>rosids</taxon>
        <taxon>malvids</taxon>
        <taxon>Brassicales</taxon>
        <taxon>Brassicaceae</taxon>
        <taxon>Brassiceae</taxon>
        <taxon>Brassica</taxon>
    </lineage>
</organism>
<reference evidence="1 2" key="1">
    <citation type="journal article" date="2020" name="BMC Genomics">
        <title>Intraspecific diversification of the crop wild relative Brassica cretica Lam. using demographic model selection.</title>
        <authorList>
            <person name="Kioukis A."/>
            <person name="Michalopoulou V.A."/>
            <person name="Briers L."/>
            <person name="Pirintsos S."/>
            <person name="Studholme D.J."/>
            <person name="Pavlidis P."/>
            <person name="Sarris P.F."/>
        </authorList>
    </citation>
    <scope>NUCLEOTIDE SEQUENCE [LARGE SCALE GENOMIC DNA]</scope>
    <source>
        <strain evidence="2">cv. PFS-1207/04</strain>
    </source>
</reference>
<protein>
    <submittedName>
        <fullName evidence="1">Uncharacterized protein</fullName>
    </submittedName>
</protein>
<comment type="caution">
    <text evidence="1">The sequence shown here is derived from an EMBL/GenBank/DDBJ whole genome shotgun (WGS) entry which is preliminary data.</text>
</comment>
<proteinExistence type="predicted"/>